<dbReference type="RefSeq" id="WP_154072503.1">
    <property type="nucleotide sequence ID" value="NZ_LT670817.1"/>
</dbReference>
<dbReference type="Proteomes" id="UP000189796">
    <property type="component" value="Chromosome I"/>
</dbReference>
<feature type="transmembrane region" description="Helical" evidence="1">
    <location>
        <begin position="93"/>
        <end position="121"/>
    </location>
</feature>
<feature type="transmembrane region" description="Helical" evidence="1">
    <location>
        <begin position="127"/>
        <end position="147"/>
    </location>
</feature>
<name>A0A1M5U357_9BRAD</name>
<protein>
    <submittedName>
        <fullName evidence="2">Uncharacterized protein</fullName>
    </submittedName>
</protein>
<proteinExistence type="predicted"/>
<dbReference type="OrthoDB" id="8240432at2"/>
<accession>A0A1M5U357</accession>
<evidence type="ECO:0000256" key="1">
    <source>
        <dbReference type="SAM" id="Phobius"/>
    </source>
</evidence>
<dbReference type="AlphaFoldDB" id="A0A1M5U357"/>
<keyword evidence="1" id="KW-1133">Transmembrane helix</keyword>
<keyword evidence="1" id="KW-0472">Membrane</keyword>
<evidence type="ECO:0000313" key="3">
    <source>
        <dbReference type="Proteomes" id="UP000189796"/>
    </source>
</evidence>
<reference evidence="2 3" key="1">
    <citation type="submission" date="2016-11" db="EMBL/GenBank/DDBJ databases">
        <authorList>
            <person name="Jaros S."/>
            <person name="Januszkiewicz K."/>
            <person name="Wedrychowicz H."/>
        </authorList>
    </citation>
    <scope>NUCLEOTIDE SEQUENCE [LARGE SCALE GENOMIC DNA]</scope>
    <source>
        <strain evidence="2 3">GAS138</strain>
    </source>
</reference>
<sequence length="177" mass="18428">MLNRIDTSTVTHSHPNGFAQVIERLGPAIMGAQCGLFVAALVAKANIEPINSIGALFSAVLYRSVGFYLRTNIPSLPAGASDRSLSHGGSSPTAFAIALASGASTFLAAFAALVSVCMIVLDEAPPVVWNVGIVFWWMIGVLLQLAAGTAARLGQFTGAPGELKAPRRSHNRTVNLA</sequence>
<dbReference type="EMBL" id="LT670817">
    <property type="protein sequence ID" value="SHH57404.1"/>
    <property type="molecule type" value="Genomic_DNA"/>
</dbReference>
<evidence type="ECO:0000313" key="2">
    <source>
        <dbReference type="EMBL" id="SHH57404.1"/>
    </source>
</evidence>
<gene>
    <name evidence="2" type="ORF">SAMN05443248_5263</name>
</gene>
<keyword evidence="1" id="KW-0812">Transmembrane</keyword>
<organism evidence="2 3">
    <name type="scientific">Bradyrhizobium erythrophlei</name>
    <dbReference type="NCBI Taxonomy" id="1437360"/>
    <lineage>
        <taxon>Bacteria</taxon>
        <taxon>Pseudomonadati</taxon>
        <taxon>Pseudomonadota</taxon>
        <taxon>Alphaproteobacteria</taxon>
        <taxon>Hyphomicrobiales</taxon>
        <taxon>Nitrobacteraceae</taxon>
        <taxon>Bradyrhizobium</taxon>
    </lineage>
</organism>